<evidence type="ECO:0000256" key="4">
    <source>
        <dbReference type="SAM" id="Coils"/>
    </source>
</evidence>
<dbReference type="Pfam" id="PF00512">
    <property type="entry name" value="HisKA"/>
    <property type="match status" value="1"/>
</dbReference>
<dbReference type="EC" id="2.7.13.3" evidence="2"/>
<dbReference type="InterPro" id="IPR036890">
    <property type="entry name" value="HATPase_C_sf"/>
</dbReference>
<dbReference type="InterPro" id="IPR005467">
    <property type="entry name" value="His_kinase_dom"/>
</dbReference>
<dbReference type="InterPro" id="IPR003661">
    <property type="entry name" value="HisK_dim/P_dom"/>
</dbReference>
<dbReference type="InterPro" id="IPR011123">
    <property type="entry name" value="Y_Y_Y"/>
</dbReference>
<dbReference type="Gene3D" id="2.60.40.10">
    <property type="entry name" value="Immunoglobulins"/>
    <property type="match status" value="1"/>
</dbReference>
<organism evidence="7 8">
    <name type="scientific">Gracilimonas halophila</name>
    <dbReference type="NCBI Taxonomy" id="1834464"/>
    <lineage>
        <taxon>Bacteria</taxon>
        <taxon>Pseudomonadati</taxon>
        <taxon>Balneolota</taxon>
        <taxon>Balneolia</taxon>
        <taxon>Balneolales</taxon>
        <taxon>Balneolaceae</taxon>
        <taxon>Gracilimonas</taxon>
    </lineage>
</organism>
<dbReference type="Pfam" id="PF07495">
    <property type="entry name" value="Y_Y_Y"/>
    <property type="match status" value="1"/>
</dbReference>
<gene>
    <name evidence="7" type="ORF">ACFSVN_00430</name>
</gene>
<evidence type="ECO:0000256" key="3">
    <source>
        <dbReference type="ARBA" id="ARBA00022553"/>
    </source>
</evidence>
<evidence type="ECO:0000256" key="1">
    <source>
        <dbReference type="ARBA" id="ARBA00000085"/>
    </source>
</evidence>
<dbReference type="Gene3D" id="1.10.287.130">
    <property type="match status" value="1"/>
</dbReference>
<comment type="catalytic activity">
    <reaction evidence="1">
        <text>ATP + protein L-histidine = ADP + protein N-phospho-L-histidine.</text>
        <dbReference type="EC" id="2.7.13.3"/>
    </reaction>
</comment>
<proteinExistence type="predicted"/>
<dbReference type="SMART" id="SM00388">
    <property type="entry name" value="HisKA"/>
    <property type="match status" value="1"/>
</dbReference>
<dbReference type="SUPFAM" id="SSF55874">
    <property type="entry name" value="ATPase domain of HSP90 chaperone/DNA topoisomerase II/histidine kinase"/>
    <property type="match status" value="1"/>
</dbReference>
<feature type="domain" description="Histidine kinase" evidence="6">
    <location>
        <begin position="872"/>
        <end position="1090"/>
    </location>
</feature>
<dbReference type="Pfam" id="PF02518">
    <property type="entry name" value="HATPase_c"/>
    <property type="match status" value="1"/>
</dbReference>
<evidence type="ECO:0000313" key="7">
    <source>
        <dbReference type="EMBL" id="MFD2530908.1"/>
    </source>
</evidence>
<protein>
    <recommendedName>
        <fullName evidence="2">histidine kinase</fullName>
        <ecNumber evidence="2">2.7.13.3</ecNumber>
    </recommendedName>
</protein>
<dbReference type="SUPFAM" id="SSF63829">
    <property type="entry name" value="Calcium-dependent phosphotriesterase"/>
    <property type="match status" value="3"/>
</dbReference>
<dbReference type="EMBL" id="JBHULI010000001">
    <property type="protein sequence ID" value="MFD2530908.1"/>
    <property type="molecule type" value="Genomic_DNA"/>
</dbReference>
<dbReference type="PANTHER" id="PTHR43547">
    <property type="entry name" value="TWO-COMPONENT HISTIDINE KINASE"/>
    <property type="match status" value="1"/>
</dbReference>
<comment type="caution">
    <text evidence="7">The sequence shown here is derived from an EMBL/GenBank/DDBJ whole genome shotgun (WGS) entry which is preliminary data.</text>
</comment>
<dbReference type="InterPro" id="IPR036097">
    <property type="entry name" value="HisK_dim/P_sf"/>
</dbReference>
<dbReference type="InterPro" id="IPR004358">
    <property type="entry name" value="Sig_transdc_His_kin-like_C"/>
</dbReference>
<dbReference type="RefSeq" id="WP_390296938.1">
    <property type="nucleotide sequence ID" value="NZ_JBHULI010000001.1"/>
</dbReference>
<dbReference type="InterPro" id="IPR003594">
    <property type="entry name" value="HATPase_dom"/>
</dbReference>
<dbReference type="Gene3D" id="3.30.565.10">
    <property type="entry name" value="Histidine kinase-like ATPase, C-terminal domain"/>
    <property type="match status" value="1"/>
</dbReference>
<dbReference type="PRINTS" id="PR00344">
    <property type="entry name" value="BCTRLSENSOR"/>
</dbReference>
<sequence>MIRKVILLLALVCSCVSAKAFQLSILEQQPTLTAQHWTLEDGLPVNTVGRVTQDSLGYLWISTYDGLVRFDGLEFKLFNYSNTPAMPHNRTTIIYQQDNGRMWIALEYGGVLLKENGEFKHFGNQTNFTDSDLTQMYELSGNRMFFITHSGLYVFDDEKFSRFYNSDNPKQNQVHNIYEDHDKSIWVATNDGLLQFTPTGDLLAEYHKSSEQQENRILEVIRTNAGTITVGTDDGVYELREKELVQSQKYAITADHPIYDIFHDDNKTLFSSAGEVFYNSNGNISKVQHNYLELGEVYREFYTDSEGRFWLVGTSGSLSLFEDGKIRPFTEIPDHSDYYFNSVFEDREGKLWFGTSGNGLLAVSESKVQNLGTPEGLSGDNILAMLEDSQGRYWVGTRGAGLNMIEGNSITHYDVTNGAETNIVQSIGEDIHGNIWFGHHQKGLNKITPNGLEHYTPGNNVEINDIRSIYTHSNGEMWLGTYGGLIKFDPSDSNHVIYDKDDGLSGVKIRYVTEAPDGALWTGSLDGGVSRFHEGSFTNYTVEDGLSSNNIRSIYIDEYDAGTIWIGSENNGLNRLKDGEISYINMEDGLPDHIIHWISQDEDGWLWMSSNRGVFKIKKSELNAYLDNDSDIFTLLHYGRAEGMRNPEGNGSVQEAGLRTSSGDFWFSTQEGVAIFSQDQNESQAFPPTVLVNSITAGGNSYTSNEVVIDKGYKSFTINFHALTFPSSEKARFRYRLIGIDDSWNEISNQRSASYNDIPAGDYTFEVIAANNNGVWSEQPATASITVQPYFYEQPWFFILVLALITAGYFGSTQIRYRYLLNKQRKLETIIQEQTAELRQERNDLQVKNQIIRRQATELEESNKTKDKFFSIIAHDLRNPFQAILGFTELSLMDADDSTSSELTENLQNIKSSAKQLLELVENLLKWASLQTGKIKLAPEWINLSDLLNQTQKLLEHVGNQKGISITVSAPEQARILADQNMLQTVLLNLVSNSLKFTESGGKVKLILRKVDDHYLISVKDNGIGMPQKIAENLLRLDSNTSRPGTDNEKGSGFGLLICKEMITLHNGSISVESEEKTGTEFIIKLPIKAFLEAQKN</sequence>
<evidence type="ECO:0000256" key="2">
    <source>
        <dbReference type="ARBA" id="ARBA00012438"/>
    </source>
</evidence>
<feature type="coiled-coil region" evidence="4">
    <location>
        <begin position="824"/>
        <end position="862"/>
    </location>
</feature>
<keyword evidence="4" id="KW-0175">Coiled coil</keyword>
<dbReference type="Gene3D" id="2.130.10.10">
    <property type="entry name" value="YVTN repeat-like/Quinoprotein amine dehydrogenase"/>
    <property type="match status" value="4"/>
</dbReference>
<feature type="signal peptide" evidence="5">
    <location>
        <begin position="1"/>
        <end position="20"/>
    </location>
</feature>
<dbReference type="PROSITE" id="PS51257">
    <property type="entry name" value="PROKAR_LIPOPROTEIN"/>
    <property type="match status" value="1"/>
</dbReference>
<dbReference type="PROSITE" id="PS50109">
    <property type="entry name" value="HIS_KIN"/>
    <property type="match status" value="1"/>
</dbReference>
<evidence type="ECO:0000313" key="8">
    <source>
        <dbReference type="Proteomes" id="UP001597460"/>
    </source>
</evidence>
<keyword evidence="5" id="KW-0732">Signal</keyword>
<dbReference type="InterPro" id="IPR011110">
    <property type="entry name" value="Reg_prop"/>
</dbReference>
<accession>A0ABW5JHP5</accession>
<dbReference type="CDD" id="cd00075">
    <property type="entry name" value="HATPase"/>
    <property type="match status" value="1"/>
</dbReference>
<dbReference type="Proteomes" id="UP001597460">
    <property type="component" value="Unassembled WGS sequence"/>
</dbReference>
<dbReference type="CDD" id="cd00082">
    <property type="entry name" value="HisKA"/>
    <property type="match status" value="1"/>
</dbReference>
<keyword evidence="8" id="KW-1185">Reference proteome</keyword>
<keyword evidence="3" id="KW-0597">Phosphoprotein</keyword>
<dbReference type="SMART" id="SM00387">
    <property type="entry name" value="HATPase_c"/>
    <property type="match status" value="1"/>
</dbReference>
<dbReference type="PANTHER" id="PTHR43547:SF2">
    <property type="entry name" value="HYBRID SIGNAL TRANSDUCTION HISTIDINE KINASE C"/>
    <property type="match status" value="1"/>
</dbReference>
<name>A0ABW5JHP5_9BACT</name>
<feature type="chain" id="PRO_5045655145" description="histidine kinase" evidence="5">
    <location>
        <begin position="21"/>
        <end position="1097"/>
    </location>
</feature>
<evidence type="ECO:0000256" key="5">
    <source>
        <dbReference type="SAM" id="SignalP"/>
    </source>
</evidence>
<dbReference type="Pfam" id="PF07494">
    <property type="entry name" value="Reg_prop"/>
    <property type="match status" value="4"/>
</dbReference>
<dbReference type="SUPFAM" id="SSF47384">
    <property type="entry name" value="Homodimeric domain of signal transducing histidine kinase"/>
    <property type="match status" value="1"/>
</dbReference>
<reference evidence="8" key="1">
    <citation type="journal article" date="2019" name="Int. J. Syst. Evol. Microbiol.">
        <title>The Global Catalogue of Microorganisms (GCM) 10K type strain sequencing project: providing services to taxonomists for standard genome sequencing and annotation.</title>
        <authorList>
            <consortium name="The Broad Institute Genomics Platform"/>
            <consortium name="The Broad Institute Genome Sequencing Center for Infectious Disease"/>
            <person name="Wu L."/>
            <person name="Ma J."/>
        </authorList>
    </citation>
    <scope>NUCLEOTIDE SEQUENCE [LARGE SCALE GENOMIC DNA]</scope>
    <source>
        <strain evidence="8">KCTC 52042</strain>
    </source>
</reference>
<dbReference type="InterPro" id="IPR015943">
    <property type="entry name" value="WD40/YVTN_repeat-like_dom_sf"/>
</dbReference>
<dbReference type="InterPro" id="IPR013783">
    <property type="entry name" value="Ig-like_fold"/>
</dbReference>
<evidence type="ECO:0000259" key="6">
    <source>
        <dbReference type="PROSITE" id="PS50109"/>
    </source>
</evidence>